<feature type="compositionally biased region" description="Basic and acidic residues" evidence="1">
    <location>
        <begin position="38"/>
        <end position="51"/>
    </location>
</feature>
<reference evidence="2 3" key="1">
    <citation type="submission" date="2016-04" db="EMBL/GenBank/DDBJ databases">
        <title>A degradative enzymes factory behind the ericoid mycorrhizal symbiosis.</title>
        <authorList>
            <consortium name="DOE Joint Genome Institute"/>
            <person name="Martino E."/>
            <person name="Morin E."/>
            <person name="Grelet G."/>
            <person name="Kuo A."/>
            <person name="Kohler A."/>
            <person name="Daghino S."/>
            <person name="Barry K."/>
            <person name="Choi C."/>
            <person name="Cichocki N."/>
            <person name="Clum A."/>
            <person name="Copeland A."/>
            <person name="Hainaut M."/>
            <person name="Haridas S."/>
            <person name="Labutti K."/>
            <person name="Lindquist E."/>
            <person name="Lipzen A."/>
            <person name="Khouja H.-R."/>
            <person name="Murat C."/>
            <person name="Ohm R."/>
            <person name="Olson A."/>
            <person name="Spatafora J."/>
            <person name="Veneault-Fourrey C."/>
            <person name="Henrissat B."/>
            <person name="Grigoriev I."/>
            <person name="Martin F."/>
            <person name="Perotto S."/>
        </authorList>
    </citation>
    <scope>NUCLEOTIDE SEQUENCE [LARGE SCALE GENOMIC DNA]</scope>
    <source>
        <strain evidence="2 3">E</strain>
    </source>
</reference>
<organism evidence="2 3">
    <name type="scientific">Hyaloscypha bicolor E</name>
    <dbReference type="NCBI Taxonomy" id="1095630"/>
    <lineage>
        <taxon>Eukaryota</taxon>
        <taxon>Fungi</taxon>
        <taxon>Dikarya</taxon>
        <taxon>Ascomycota</taxon>
        <taxon>Pezizomycotina</taxon>
        <taxon>Leotiomycetes</taxon>
        <taxon>Helotiales</taxon>
        <taxon>Hyaloscyphaceae</taxon>
        <taxon>Hyaloscypha</taxon>
        <taxon>Hyaloscypha bicolor</taxon>
    </lineage>
</organism>
<feature type="compositionally biased region" description="Polar residues" evidence="1">
    <location>
        <begin position="1"/>
        <end position="14"/>
    </location>
</feature>
<feature type="compositionally biased region" description="Low complexity" evidence="1">
    <location>
        <begin position="15"/>
        <end position="29"/>
    </location>
</feature>
<gene>
    <name evidence="2" type="ORF">K444DRAFT_636547</name>
</gene>
<name>A0A2J6SKC8_9HELO</name>
<dbReference type="EMBL" id="KZ613912">
    <property type="protein sequence ID" value="PMD51216.1"/>
    <property type="molecule type" value="Genomic_DNA"/>
</dbReference>
<dbReference type="GeneID" id="36592082"/>
<protein>
    <submittedName>
        <fullName evidence="2">Uncharacterized protein</fullName>
    </submittedName>
</protein>
<dbReference type="OrthoDB" id="3563157at2759"/>
<feature type="region of interest" description="Disordered" evidence="1">
    <location>
        <begin position="1"/>
        <end position="51"/>
    </location>
</feature>
<dbReference type="AlphaFoldDB" id="A0A2J6SKC8"/>
<evidence type="ECO:0000313" key="2">
    <source>
        <dbReference type="EMBL" id="PMD51216.1"/>
    </source>
</evidence>
<sequence length="103" mass="11760">MGSSSHSPSTKAHNGSSRSTSSRSSGSSHGKSHKHSHSSKEGVERYVQDERDYKSYAVKDYDPCQEAARRKHSEMLRDVVGKRWGRKWGREKRVTERVSQVQR</sequence>
<dbReference type="RefSeq" id="XP_024728120.1">
    <property type="nucleotide sequence ID" value="XM_024884005.1"/>
</dbReference>
<dbReference type="Proteomes" id="UP000235371">
    <property type="component" value="Unassembled WGS sequence"/>
</dbReference>
<evidence type="ECO:0000313" key="3">
    <source>
        <dbReference type="Proteomes" id="UP000235371"/>
    </source>
</evidence>
<keyword evidence="3" id="KW-1185">Reference proteome</keyword>
<proteinExistence type="predicted"/>
<accession>A0A2J6SKC8</accession>
<evidence type="ECO:0000256" key="1">
    <source>
        <dbReference type="SAM" id="MobiDB-lite"/>
    </source>
</evidence>
<dbReference type="InParanoid" id="A0A2J6SKC8"/>